<evidence type="ECO:0000313" key="8">
    <source>
        <dbReference type="EMBL" id="TRM58583.1"/>
    </source>
</evidence>
<keyword evidence="2" id="KW-0436">Ligase</keyword>
<evidence type="ECO:0000256" key="4">
    <source>
        <dbReference type="ARBA" id="ARBA00022741"/>
    </source>
</evidence>
<proteinExistence type="inferred from homology"/>
<keyword evidence="4" id="KW-0547">Nucleotide-binding</keyword>
<dbReference type="GO" id="GO:0008033">
    <property type="term" value="P:tRNA processing"/>
    <property type="evidence" value="ECO:0007669"/>
    <property type="project" value="UniProtKB-KW"/>
</dbReference>
<dbReference type="InterPro" id="IPR012795">
    <property type="entry name" value="tRNA_Ile_lys_synt_N"/>
</dbReference>
<organism evidence="8 9">
    <name type="scientific">Schizophyllum amplum</name>
    <dbReference type="NCBI Taxonomy" id="97359"/>
    <lineage>
        <taxon>Eukaryota</taxon>
        <taxon>Fungi</taxon>
        <taxon>Dikarya</taxon>
        <taxon>Basidiomycota</taxon>
        <taxon>Agaricomycotina</taxon>
        <taxon>Agaricomycetes</taxon>
        <taxon>Agaricomycetidae</taxon>
        <taxon>Agaricales</taxon>
        <taxon>Schizophyllaceae</taxon>
        <taxon>Schizophyllum</taxon>
    </lineage>
</organism>
<dbReference type="GO" id="GO:0005524">
    <property type="term" value="F:ATP binding"/>
    <property type="evidence" value="ECO:0007669"/>
    <property type="project" value="UniProtKB-KW"/>
</dbReference>
<keyword evidence="5" id="KW-0067">ATP-binding</keyword>
<dbReference type="InterPro" id="IPR012094">
    <property type="entry name" value="tRNA_Ile_lys_synt"/>
</dbReference>
<dbReference type="InterPro" id="IPR014729">
    <property type="entry name" value="Rossmann-like_a/b/a_fold"/>
</dbReference>
<evidence type="ECO:0000256" key="2">
    <source>
        <dbReference type="ARBA" id="ARBA00022598"/>
    </source>
</evidence>
<dbReference type="InterPro" id="IPR011063">
    <property type="entry name" value="TilS/TtcA_N"/>
</dbReference>
<dbReference type="PANTHER" id="PTHR43033:SF1">
    <property type="entry name" value="TRNA(ILE)-LYSIDINE SYNTHASE-RELATED"/>
    <property type="match status" value="1"/>
</dbReference>
<protein>
    <recommendedName>
        <fullName evidence="1">tRNA(Ile)-lysidine synthetase</fullName>
        <ecNumber evidence="1">6.3.4.19</ecNumber>
    </recommendedName>
</protein>
<dbReference type="Proteomes" id="UP000320762">
    <property type="component" value="Unassembled WGS sequence"/>
</dbReference>
<dbReference type="EMBL" id="VDMD01000034">
    <property type="protein sequence ID" value="TRM58583.1"/>
    <property type="molecule type" value="Genomic_DNA"/>
</dbReference>
<evidence type="ECO:0000256" key="1">
    <source>
        <dbReference type="ARBA" id="ARBA00013267"/>
    </source>
</evidence>
<evidence type="ECO:0000256" key="3">
    <source>
        <dbReference type="ARBA" id="ARBA00022694"/>
    </source>
</evidence>
<dbReference type="GO" id="GO:0032267">
    <property type="term" value="F:tRNA(Ile)-lysidine synthase activity"/>
    <property type="evidence" value="ECO:0007669"/>
    <property type="project" value="UniProtKB-EC"/>
</dbReference>
<dbReference type="SUPFAM" id="SSF52402">
    <property type="entry name" value="Adenine nucleotide alpha hydrolases-like"/>
    <property type="match status" value="1"/>
</dbReference>
<keyword evidence="9" id="KW-1185">Reference proteome</keyword>
<keyword evidence="3" id="KW-0819">tRNA processing</keyword>
<dbReference type="HAMAP" id="MF_01161">
    <property type="entry name" value="tRNA_Ile_lys_synt"/>
    <property type="match status" value="1"/>
</dbReference>
<dbReference type="EC" id="6.3.4.19" evidence="1"/>
<dbReference type="PANTHER" id="PTHR43033">
    <property type="entry name" value="TRNA(ILE)-LYSIDINE SYNTHASE-RELATED"/>
    <property type="match status" value="1"/>
</dbReference>
<dbReference type="Gene3D" id="3.40.50.620">
    <property type="entry name" value="HUPs"/>
    <property type="match status" value="1"/>
</dbReference>
<evidence type="ECO:0000256" key="5">
    <source>
        <dbReference type="ARBA" id="ARBA00022840"/>
    </source>
</evidence>
<dbReference type="CDD" id="cd01992">
    <property type="entry name" value="TilS_N"/>
    <property type="match status" value="1"/>
</dbReference>
<feature type="domain" description="tRNA(Ile)-lysidine/2-thiocytidine synthase N-terminal" evidence="7">
    <location>
        <begin position="33"/>
        <end position="232"/>
    </location>
</feature>
<comment type="caution">
    <text evidence="8">The sequence shown here is derived from an EMBL/GenBank/DDBJ whole genome shotgun (WGS) entry which is preliminary data.</text>
</comment>
<dbReference type="NCBIfam" id="TIGR02432">
    <property type="entry name" value="lysidine_TilS_N"/>
    <property type="match status" value="1"/>
</dbReference>
<dbReference type="STRING" id="97359.A0A550C1C2"/>
<name>A0A550C1C2_9AGAR</name>
<comment type="catalytic activity">
    <reaction evidence="6">
        <text>cytidine(34) in tRNA(Ile2) + L-lysine + ATP = lysidine(34) in tRNA(Ile2) + AMP + diphosphate + H(+)</text>
        <dbReference type="Rhea" id="RHEA:43744"/>
        <dbReference type="Rhea" id="RHEA-COMP:10625"/>
        <dbReference type="Rhea" id="RHEA-COMP:10670"/>
        <dbReference type="ChEBI" id="CHEBI:15378"/>
        <dbReference type="ChEBI" id="CHEBI:30616"/>
        <dbReference type="ChEBI" id="CHEBI:32551"/>
        <dbReference type="ChEBI" id="CHEBI:33019"/>
        <dbReference type="ChEBI" id="CHEBI:82748"/>
        <dbReference type="ChEBI" id="CHEBI:83665"/>
        <dbReference type="ChEBI" id="CHEBI:456215"/>
        <dbReference type="EC" id="6.3.4.19"/>
    </reaction>
</comment>
<accession>A0A550C1C2</accession>
<dbReference type="Pfam" id="PF01171">
    <property type="entry name" value="ATP_bind_3"/>
    <property type="match status" value="1"/>
</dbReference>
<reference evidence="8 9" key="1">
    <citation type="journal article" date="2019" name="New Phytol.">
        <title>Comparative genomics reveals unique wood-decay strategies and fruiting body development in the Schizophyllaceae.</title>
        <authorList>
            <person name="Almasi E."/>
            <person name="Sahu N."/>
            <person name="Krizsan K."/>
            <person name="Balint B."/>
            <person name="Kovacs G.M."/>
            <person name="Kiss B."/>
            <person name="Cseklye J."/>
            <person name="Drula E."/>
            <person name="Henrissat B."/>
            <person name="Nagy I."/>
            <person name="Chovatia M."/>
            <person name="Adam C."/>
            <person name="LaButti K."/>
            <person name="Lipzen A."/>
            <person name="Riley R."/>
            <person name="Grigoriev I.V."/>
            <person name="Nagy L.G."/>
        </authorList>
    </citation>
    <scope>NUCLEOTIDE SEQUENCE [LARGE SCALE GENOMIC DNA]</scope>
    <source>
        <strain evidence="8 9">NL-1724</strain>
    </source>
</reference>
<sequence length="554" mass="61098">MSTGRLRPIAPISSQDFARYIRACLPNTACDTIVVANSGGPDSTCLLFLLDRYVKEHERVQPRRVVSWSVDHNLQPDSAGWIAHTSKFAASLGIKHLSSKIEWGASGFPAKPESGGKLELAARNARYALLYKALGDAKAGIAAFGHHADDQVETAILRALKGSSELGLAGMKPFRRFGMGVGFGGMRKWIVRPLLEVSKDRILATCDEHKLDYVVDSTNFQPELTLRNAIRKAVEDRDVAHITRFDSSLTVDTIEERIRALSLSLDVRQADDALHHCTLPSPDGAVVLSAARLRTVTDPLVQLSLVTRVLRYASPHPWGSLKAEANRQQRSLHQIRDKIFGLSAERPARFSAGADVLWTPALATRKGIKLPGLPQLANAEITGRDAQEVWVASRAPPIRRPGAQPSEESAIRMNITSHLRDPHSEVDILFDNRFLVSIRGGTNERRRLAALVKNRYGGQATTGSTDAAPSEGDTVWIMARGRYHQPFIFAMGPGVFTPQWPGCTVDPRVPGAMVFRTYIDPPEEEGIVPPRPLNRTTSAQGGRQWVRMRWIRPL</sequence>
<evidence type="ECO:0000313" key="9">
    <source>
        <dbReference type="Proteomes" id="UP000320762"/>
    </source>
</evidence>
<evidence type="ECO:0000259" key="7">
    <source>
        <dbReference type="Pfam" id="PF01171"/>
    </source>
</evidence>
<evidence type="ECO:0000256" key="6">
    <source>
        <dbReference type="ARBA" id="ARBA00048539"/>
    </source>
</evidence>
<dbReference type="AlphaFoldDB" id="A0A550C1C2"/>
<gene>
    <name evidence="8" type="ORF">BD626DRAFT_180934</name>
</gene>
<dbReference type="OrthoDB" id="434144at2759"/>